<gene>
    <name evidence="2" type="ORF">S06H3_24879</name>
</gene>
<comment type="caution">
    <text evidence="2">The sequence shown here is derived from an EMBL/GenBank/DDBJ whole genome shotgun (WGS) entry which is preliminary data.</text>
</comment>
<feature type="non-terminal residue" evidence="2">
    <location>
        <position position="72"/>
    </location>
</feature>
<name>X1MAW8_9ZZZZ</name>
<dbReference type="Pfam" id="PF01037">
    <property type="entry name" value="AsnC_trans_reg"/>
    <property type="match status" value="1"/>
</dbReference>
<evidence type="ECO:0000313" key="2">
    <source>
        <dbReference type="EMBL" id="GAI28797.1"/>
    </source>
</evidence>
<dbReference type="EMBL" id="BARV01014048">
    <property type="protein sequence ID" value="GAI28797.1"/>
    <property type="molecule type" value="Genomic_DNA"/>
</dbReference>
<accession>X1MAW8</accession>
<dbReference type="InterPro" id="IPR011008">
    <property type="entry name" value="Dimeric_a/b-barrel"/>
</dbReference>
<proteinExistence type="predicted"/>
<dbReference type="InterPro" id="IPR019887">
    <property type="entry name" value="Tscrpt_reg_AsnC/Lrp_C"/>
</dbReference>
<protein>
    <recommendedName>
        <fullName evidence="1">Transcription regulator AsnC/Lrp ligand binding domain-containing protein</fullName>
    </recommendedName>
</protein>
<dbReference type="AlphaFoldDB" id="X1MAW8"/>
<feature type="domain" description="Transcription regulator AsnC/Lrp ligand binding" evidence="1">
    <location>
        <begin position="11"/>
        <end position="72"/>
    </location>
</feature>
<evidence type="ECO:0000259" key="1">
    <source>
        <dbReference type="Pfam" id="PF01037"/>
    </source>
</evidence>
<reference evidence="2" key="1">
    <citation type="journal article" date="2014" name="Front. Microbiol.">
        <title>High frequency of phylogenetically diverse reductive dehalogenase-homologous genes in deep subseafloor sedimentary metagenomes.</title>
        <authorList>
            <person name="Kawai M."/>
            <person name="Futagami T."/>
            <person name="Toyoda A."/>
            <person name="Takaki Y."/>
            <person name="Nishi S."/>
            <person name="Hori S."/>
            <person name="Arai W."/>
            <person name="Tsubouchi T."/>
            <person name="Morono Y."/>
            <person name="Uchiyama I."/>
            <person name="Ito T."/>
            <person name="Fujiyama A."/>
            <person name="Inagaki F."/>
            <person name="Takami H."/>
        </authorList>
    </citation>
    <scope>NUCLEOTIDE SEQUENCE</scope>
    <source>
        <strain evidence="2">Expedition CK06-06</strain>
    </source>
</reference>
<dbReference type="Gene3D" id="3.30.70.920">
    <property type="match status" value="1"/>
</dbReference>
<dbReference type="SUPFAM" id="SSF54909">
    <property type="entry name" value="Dimeric alpha+beta barrel"/>
    <property type="match status" value="1"/>
</dbReference>
<organism evidence="2">
    <name type="scientific">marine sediment metagenome</name>
    <dbReference type="NCBI Taxonomy" id="412755"/>
    <lineage>
        <taxon>unclassified sequences</taxon>
        <taxon>metagenomes</taxon>
        <taxon>ecological metagenomes</taxon>
    </lineage>
</organism>
<sequence>MTLTALIFCQIEHKSLIKVVEKFKEIPKVQKVFSLTGDYDVLAELIVDSTEELYEIFANKIDLIDGIIETNT</sequence>